<proteinExistence type="predicted"/>
<reference evidence="1" key="1">
    <citation type="submission" date="2019-09" db="EMBL/GenBank/DDBJ databases">
        <authorList>
            <person name="Zhang L."/>
        </authorList>
    </citation>
    <scope>NUCLEOTIDE SEQUENCE</scope>
</reference>
<evidence type="ECO:0000313" key="1">
    <source>
        <dbReference type="EMBL" id="VVW55916.1"/>
    </source>
</evidence>
<sequence length="8" mass="838">MGSQCALE</sequence>
<protein>
    <submittedName>
        <fullName evidence="1">Uncharacterized protein</fullName>
    </submittedName>
</protein>
<gene>
    <name evidence="1" type="ORF">NYM_LOCUS23773</name>
</gene>
<dbReference type="EMBL" id="LR721785">
    <property type="protein sequence ID" value="VVW55916.1"/>
    <property type="molecule type" value="Genomic_DNA"/>
</dbReference>
<name>A0A5K1F4N1_9MAGN</name>
<accession>A0A5K1F4N1</accession>
<organism evidence="1">
    <name type="scientific">Nymphaea colorata</name>
    <name type="common">pocket water lily</name>
    <dbReference type="NCBI Taxonomy" id="210225"/>
    <lineage>
        <taxon>Eukaryota</taxon>
        <taxon>Viridiplantae</taxon>
        <taxon>Streptophyta</taxon>
        <taxon>Embryophyta</taxon>
        <taxon>Tracheophyta</taxon>
        <taxon>Spermatophyta</taxon>
        <taxon>Magnoliopsida</taxon>
        <taxon>Nymphaeales</taxon>
        <taxon>Nymphaeaceae</taxon>
        <taxon>Nymphaea</taxon>
    </lineage>
</organism>